<dbReference type="RefSeq" id="WP_247028999.1">
    <property type="nucleotide sequence ID" value="NZ_JALKCH010000006.1"/>
</dbReference>
<proteinExistence type="predicted"/>
<evidence type="ECO:0000256" key="2">
    <source>
        <dbReference type="ARBA" id="ARBA00023002"/>
    </source>
</evidence>
<dbReference type="Proteomes" id="UP001203284">
    <property type="component" value="Unassembled WGS sequence"/>
</dbReference>
<dbReference type="SUPFAM" id="SSF54665">
    <property type="entry name" value="CO dehydrogenase molybdoprotein N-domain-like"/>
    <property type="match status" value="1"/>
</dbReference>
<dbReference type="SMART" id="SM01008">
    <property type="entry name" value="Ald_Xan_dh_C"/>
    <property type="match status" value="1"/>
</dbReference>
<dbReference type="InterPro" id="IPR000674">
    <property type="entry name" value="Ald_Oxase/Xan_DH_a/b"/>
</dbReference>
<name>A0ABT0DBH5_9HYPH</name>
<accession>A0ABT0DBH5</accession>
<comment type="caution">
    <text evidence="5">The sequence shown here is derived from an EMBL/GenBank/DDBJ whole genome shotgun (WGS) entry which is preliminary data.</text>
</comment>
<protein>
    <submittedName>
        <fullName evidence="5">Xanthine dehydrogenase family protein molybdopterin-binding subunit</fullName>
    </submittedName>
</protein>
<dbReference type="Pfam" id="PF20256">
    <property type="entry name" value="MoCoBD_2"/>
    <property type="match status" value="1"/>
</dbReference>
<organism evidence="5 6">
    <name type="scientific">Ancylobacter crimeensis</name>
    <dbReference type="NCBI Taxonomy" id="2579147"/>
    <lineage>
        <taxon>Bacteria</taxon>
        <taxon>Pseudomonadati</taxon>
        <taxon>Pseudomonadota</taxon>
        <taxon>Alphaproteobacteria</taxon>
        <taxon>Hyphomicrobiales</taxon>
        <taxon>Xanthobacteraceae</taxon>
        <taxon>Ancylobacter</taxon>
    </lineage>
</organism>
<evidence type="ECO:0000313" key="6">
    <source>
        <dbReference type="Proteomes" id="UP001203284"/>
    </source>
</evidence>
<dbReference type="InterPro" id="IPR016208">
    <property type="entry name" value="Ald_Oxase/xanthine_DH-like"/>
</dbReference>
<dbReference type="SUPFAM" id="SSF56003">
    <property type="entry name" value="Molybdenum cofactor-binding domain"/>
    <property type="match status" value="1"/>
</dbReference>
<keyword evidence="1" id="KW-0500">Molybdenum</keyword>
<reference evidence="5 6" key="1">
    <citation type="submission" date="2022-04" db="EMBL/GenBank/DDBJ databases">
        <authorList>
            <person name="Grouzdev D.S."/>
            <person name="Pantiukh K.S."/>
            <person name="Krutkina M.S."/>
        </authorList>
    </citation>
    <scope>NUCLEOTIDE SEQUENCE [LARGE SCALE GENOMIC DNA]</scope>
    <source>
        <strain evidence="5 6">6x-1</strain>
    </source>
</reference>
<evidence type="ECO:0000313" key="5">
    <source>
        <dbReference type="EMBL" id="MCK0197308.1"/>
    </source>
</evidence>
<dbReference type="PANTHER" id="PTHR11908:SF132">
    <property type="entry name" value="ALDEHYDE OXIDASE 1-RELATED"/>
    <property type="match status" value="1"/>
</dbReference>
<keyword evidence="2" id="KW-0560">Oxidoreductase</keyword>
<evidence type="ECO:0000259" key="4">
    <source>
        <dbReference type="SMART" id="SM01008"/>
    </source>
</evidence>
<feature type="region of interest" description="Disordered" evidence="3">
    <location>
        <begin position="1"/>
        <end position="34"/>
    </location>
</feature>
<dbReference type="Gene3D" id="3.30.365.10">
    <property type="entry name" value="Aldehyde oxidase/xanthine dehydrogenase, molybdopterin binding domain"/>
    <property type="match status" value="4"/>
</dbReference>
<feature type="domain" description="Aldehyde oxidase/xanthine dehydrogenase a/b hammerhead" evidence="4">
    <location>
        <begin position="42"/>
        <end position="156"/>
    </location>
</feature>
<dbReference type="InterPro" id="IPR036856">
    <property type="entry name" value="Ald_Oxase/Xan_DH_a/b_sf"/>
</dbReference>
<dbReference type="EMBL" id="JALKCH010000006">
    <property type="protein sequence ID" value="MCK0197308.1"/>
    <property type="molecule type" value="Genomic_DNA"/>
</dbReference>
<dbReference type="Gene3D" id="3.90.1170.50">
    <property type="entry name" value="Aldehyde oxidase/xanthine dehydrogenase, a/b hammerhead"/>
    <property type="match status" value="1"/>
</dbReference>
<keyword evidence="6" id="KW-1185">Reference proteome</keyword>
<sequence>MSAPNGVLNGADSVADHPAAGSPSTRGVGAPVRRKEDARLLEGRGRFIGDMRFPGQLEAAFYRSPIAHGRIRAIHIPDHLRGRAFTHADMAGPAGGGVKDILARTGLPGFRVSAQPALAAEKVRFAGEPVVMVLAESRAEAEDLVEEIEVVFEELPANHDILGAVAPGAALIHEDWPENVFLVSQAERNFEASRAMLDAAPVKVTRTVRTARQCMAPLEGKGCIALFERHVEQLTLWTSTQMPHIVRSGLAECLGLEERRIRVVAPDVGGGFGWKGLLQPEEVCCAWAALRLDRPVKWLEDRREHLIAAANCREHHYVMTAWADAQGRILGLDARAHVDAGAYSVYPFSACLEGAQVVSNLPGPYDIPAYRCTALSVCSNKPPIVPYRGVARTGVCTAIEFMVEAVARAAGLDPVEVRLRNLVRPEQMPFRSITGKDFDMGDYPESLRRAREMIGEAAVRARQKASEAKGETARETDARRIGLGYAVYCEQGAHGTSVYHGWGIPMVPGFEQCGARMTPDGTLEIRVGNQSHGQSMETTLAQIACEILGLDPERVNVVHGDTALTPYSTGTWGSRSAVMAGGAVASACEAMAERLKGIGAHLLQAPRDAVRIEAAQVVGPQGSVSFREIAHTFYRAPQNLPADADPGGLDLVAGYRPTVDTGTFSYASHAAVVAVTPATGEVEILDYVIVEDGGVLINPMVVDGQIYGGTAQGIGTALYEEMTYDANGQPLASTFADYLLPGAGEMPPVRIAHMQTPSPNTRFGQKGIGEGGAIAPPAAIGNAINDALAGLGVEVTTCPMTPRRLREALAGAGSAP</sequence>
<evidence type="ECO:0000256" key="1">
    <source>
        <dbReference type="ARBA" id="ARBA00022505"/>
    </source>
</evidence>
<gene>
    <name evidence="5" type="ORF">MWN34_10330</name>
</gene>
<dbReference type="InterPro" id="IPR008274">
    <property type="entry name" value="AldOxase/xan_DH_MoCoBD1"/>
</dbReference>
<dbReference type="InterPro" id="IPR037165">
    <property type="entry name" value="AldOxase/xan_DH_Mopterin-bd_sf"/>
</dbReference>
<dbReference type="Pfam" id="PF01315">
    <property type="entry name" value="Ald_Xan_dh_C"/>
    <property type="match status" value="1"/>
</dbReference>
<evidence type="ECO:0000256" key="3">
    <source>
        <dbReference type="SAM" id="MobiDB-lite"/>
    </source>
</evidence>
<dbReference type="PANTHER" id="PTHR11908">
    <property type="entry name" value="XANTHINE DEHYDROGENASE"/>
    <property type="match status" value="1"/>
</dbReference>
<dbReference type="InterPro" id="IPR046867">
    <property type="entry name" value="AldOxase/xan_DH_MoCoBD2"/>
</dbReference>
<dbReference type="Pfam" id="PF02738">
    <property type="entry name" value="MoCoBD_1"/>
    <property type="match status" value="1"/>
</dbReference>